<dbReference type="InterPro" id="IPR011051">
    <property type="entry name" value="RmlC_Cupin_sf"/>
</dbReference>
<accession>B6TWC3</accession>
<dbReference type="EMBL" id="EU969288">
    <property type="protein sequence ID" value="ACG41406.1"/>
    <property type="molecule type" value="mRNA"/>
</dbReference>
<feature type="chain" id="PRO_5019617274" description="Germin-like protein" evidence="14">
    <location>
        <begin position="33"/>
        <end position="232"/>
    </location>
</feature>
<feature type="binding site" evidence="11">
    <location>
        <position position="117"/>
    </location>
    <ligand>
        <name>oxalate</name>
        <dbReference type="ChEBI" id="CHEBI:30623"/>
    </ligand>
</feature>
<keyword evidence="8 14" id="KW-0732">Signal</keyword>
<dbReference type="InterPro" id="IPR006045">
    <property type="entry name" value="Cupin_1"/>
</dbReference>
<dbReference type="FunFam" id="2.60.120.10:FF:000025">
    <property type="entry name" value="germin-like protein subfamily 2 member 1"/>
    <property type="match status" value="1"/>
</dbReference>
<sequence>MAAIPSLLRRRLAIVIATTAMLVLLPSPSVAGDPDLLQDICVADLTSTVKVNGYACKAAAAVTADDFYFSGLGGAGNTSASAYGSAVTGANVEKVPGLNTLGVSMSRIDYAPGGGLNPPHTHPRATEMVFVLQGTLDVGFVTAANNRLVARTLAPGDVFVFPRGLVHFQRNAGDGPAAVLSAFNSQLPGTQSLAAALFAASPELPDAVLAKAFQVGTKEVDKIKARLAPKKA</sequence>
<comment type="function">
    <text evidence="1">May play a role in plant defense. Probably has no oxalate oxidase activity even if the active site is conserved.</text>
</comment>
<feature type="domain" description="Cupin type-1" evidence="15">
    <location>
        <begin position="70"/>
        <end position="221"/>
    </location>
</feature>
<dbReference type="GO" id="GO:0030145">
    <property type="term" value="F:manganese ion binding"/>
    <property type="evidence" value="ECO:0007669"/>
    <property type="project" value="UniProtKB-UniRule"/>
</dbReference>
<comment type="similarity">
    <text evidence="3 14">Belongs to the germin family.</text>
</comment>
<dbReference type="InterPro" id="IPR001929">
    <property type="entry name" value="Germin"/>
</dbReference>
<keyword evidence="10 11" id="KW-0464">Manganese</keyword>
<comment type="subunit">
    <text evidence="4">Oligomer (believed to be a pentamer but probably hexamer).</text>
</comment>
<dbReference type="InterPro" id="IPR014710">
    <property type="entry name" value="RmlC-like_jellyroll"/>
</dbReference>
<dbReference type="CDD" id="cd02241">
    <property type="entry name" value="cupin_OxOx"/>
    <property type="match status" value="1"/>
</dbReference>
<reference evidence="16" key="1">
    <citation type="journal article" date="2009" name="Plant Mol. Biol.">
        <title>Insights into corn genes derived from large-scale cDNA sequencing.</title>
        <authorList>
            <person name="Alexandrov N.N."/>
            <person name="Brover V.V."/>
            <person name="Freidin S."/>
            <person name="Troukhan M.E."/>
            <person name="Tatarinova T.V."/>
            <person name="Zhang H."/>
            <person name="Swaller T.J."/>
            <person name="Lu Y.P."/>
            <person name="Bouck J."/>
            <person name="Flavell R.B."/>
            <person name="Feldmann K.A."/>
        </authorList>
    </citation>
    <scope>NUCLEOTIDE SEQUENCE</scope>
</reference>
<evidence type="ECO:0000256" key="14">
    <source>
        <dbReference type="RuleBase" id="RU366015"/>
    </source>
</evidence>
<dbReference type="GO" id="GO:0010497">
    <property type="term" value="P:plasmodesmata-mediated intercellular transport"/>
    <property type="evidence" value="ECO:0007669"/>
    <property type="project" value="UniProtKB-ARBA"/>
</dbReference>
<feature type="binding site" evidence="12">
    <location>
        <position position="122"/>
    </location>
    <ligand>
        <name>Mn(2+)</name>
        <dbReference type="ChEBI" id="CHEBI:29035"/>
    </ligand>
</feature>
<feature type="signal peptide" evidence="14">
    <location>
        <begin position="1"/>
        <end position="32"/>
    </location>
</feature>
<keyword evidence="6 14" id="KW-0964">Secreted</keyword>
<feature type="binding site" evidence="11">
    <location>
        <position position="122"/>
    </location>
    <ligand>
        <name>oxalate</name>
        <dbReference type="ChEBI" id="CHEBI:30623"/>
    </ligand>
</feature>
<dbReference type="AlphaFoldDB" id="B6TWC3"/>
<feature type="binding site" evidence="11">
    <location>
        <position position="127"/>
    </location>
    <ligand>
        <name>oxalate</name>
        <dbReference type="ChEBI" id="CHEBI:30623"/>
    </ligand>
</feature>
<evidence type="ECO:0000256" key="4">
    <source>
        <dbReference type="ARBA" id="ARBA00011268"/>
    </source>
</evidence>
<dbReference type="PRINTS" id="PR00325">
    <property type="entry name" value="GERMIN"/>
</dbReference>
<dbReference type="GO" id="GO:0048046">
    <property type="term" value="C:apoplast"/>
    <property type="evidence" value="ECO:0007669"/>
    <property type="project" value="UniProtKB-SubCell"/>
</dbReference>
<evidence type="ECO:0000256" key="10">
    <source>
        <dbReference type="ARBA" id="ARBA00023211"/>
    </source>
</evidence>
<dbReference type="ExpressionAtlas" id="B6TWC3">
    <property type="expression patterns" value="baseline and differential"/>
</dbReference>
<dbReference type="GO" id="GO:2000280">
    <property type="term" value="P:regulation of root development"/>
    <property type="evidence" value="ECO:0007669"/>
    <property type="project" value="UniProtKB-ARBA"/>
</dbReference>
<name>B6TWC3_MAIZE</name>
<feature type="binding site" evidence="12">
    <location>
        <position position="167"/>
    </location>
    <ligand>
        <name>Mn(2+)</name>
        <dbReference type="ChEBI" id="CHEBI:29035"/>
    </ligand>
</feature>
<evidence type="ECO:0000256" key="6">
    <source>
        <dbReference type="ARBA" id="ARBA00022525"/>
    </source>
</evidence>
<dbReference type="GO" id="GO:0009506">
    <property type="term" value="C:plasmodesma"/>
    <property type="evidence" value="ECO:0007669"/>
    <property type="project" value="UniProtKB-ARBA"/>
</dbReference>
<evidence type="ECO:0000256" key="12">
    <source>
        <dbReference type="PIRSR" id="PIRSR601929-2"/>
    </source>
</evidence>
<dbReference type="Gene3D" id="2.60.120.10">
    <property type="entry name" value="Jelly Rolls"/>
    <property type="match status" value="1"/>
</dbReference>
<keyword evidence="5 14" id="KW-0052">Apoplast</keyword>
<dbReference type="PANTHER" id="PTHR31238">
    <property type="entry name" value="GERMIN-LIKE PROTEIN SUBFAMILY 3 MEMBER 3"/>
    <property type="match status" value="1"/>
</dbReference>
<keyword evidence="16" id="KW-0675">Receptor</keyword>
<dbReference type="Pfam" id="PF00190">
    <property type="entry name" value="Cupin_1"/>
    <property type="match status" value="1"/>
</dbReference>
<evidence type="ECO:0000256" key="2">
    <source>
        <dbReference type="ARBA" id="ARBA00004271"/>
    </source>
</evidence>
<feature type="binding site" evidence="12">
    <location>
        <position position="120"/>
    </location>
    <ligand>
        <name>Mn(2+)</name>
        <dbReference type="ChEBI" id="CHEBI:29035"/>
    </ligand>
</feature>
<evidence type="ECO:0000259" key="15">
    <source>
        <dbReference type="SMART" id="SM00835"/>
    </source>
</evidence>
<evidence type="ECO:0000256" key="11">
    <source>
        <dbReference type="PIRSR" id="PIRSR601929-1"/>
    </source>
</evidence>
<evidence type="ECO:0000256" key="13">
    <source>
        <dbReference type="PIRSR" id="PIRSR601929-3"/>
    </source>
</evidence>
<dbReference type="PROSITE" id="PS00725">
    <property type="entry name" value="GERMIN"/>
    <property type="match status" value="1"/>
</dbReference>
<feature type="binding site" evidence="12">
    <location>
        <position position="127"/>
    </location>
    <ligand>
        <name>Mn(2+)</name>
        <dbReference type="ChEBI" id="CHEBI:29035"/>
    </ligand>
</feature>
<organism evidence="16">
    <name type="scientific">Zea mays</name>
    <name type="common">Maize</name>
    <dbReference type="NCBI Taxonomy" id="4577"/>
    <lineage>
        <taxon>Eukaryota</taxon>
        <taxon>Viridiplantae</taxon>
        <taxon>Streptophyta</taxon>
        <taxon>Embryophyta</taxon>
        <taxon>Tracheophyta</taxon>
        <taxon>Spermatophyta</taxon>
        <taxon>Magnoliopsida</taxon>
        <taxon>Liliopsida</taxon>
        <taxon>Poales</taxon>
        <taxon>Poaceae</taxon>
        <taxon>PACMAD clade</taxon>
        <taxon>Panicoideae</taxon>
        <taxon>Andropogonodae</taxon>
        <taxon>Andropogoneae</taxon>
        <taxon>Tripsacinae</taxon>
        <taxon>Zea</taxon>
    </lineage>
</organism>
<dbReference type="SUPFAM" id="SSF51182">
    <property type="entry name" value="RmlC-like cupins"/>
    <property type="match status" value="1"/>
</dbReference>
<evidence type="ECO:0000256" key="3">
    <source>
        <dbReference type="ARBA" id="ARBA00007456"/>
    </source>
</evidence>
<dbReference type="SMART" id="SM00835">
    <property type="entry name" value="Cupin_1"/>
    <property type="match status" value="1"/>
</dbReference>
<keyword evidence="9 13" id="KW-1015">Disulfide bond</keyword>
<comment type="subcellular location">
    <subcellularLocation>
        <location evidence="2 14">Secreted</location>
        <location evidence="2 14">Extracellular space</location>
        <location evidence="2 14">Apoplast</location>
    </subcellularLocation>
</comment>
<evidence type="ECO:0000313" key="16">
    <source>
        <dbReference type="EMBL" id="ACG41406.1"/>
    </source>
</evidence>
<evidence type="ECO:0000256" key="5">
    <source>
        <dbReference type="ARBA" id="ARBA00022523"/>
    </source>
</evidence>
<keyword evidence="7 11" id="KW-0479">Metal-binding</keyword>
<feature type="disulfide bond" evidence="13">
    <location>
        <begin position="41"/>
        <end position="56"/>
    </location>
</feature>
<proteinExistence type="evidence at transcript level"/>
<evidence type="ECO:0000256" key="7">
    <source>
        <dbReference type="ARBA" id="ARBA00022723"/>
    </source>
</evidence>
<dbReference type="InterPro" id="IPR019780">
    <property type="entry name" value="Germin_Mn-BS"/>
</dbReference>
<evidence type="ECO:0000256" key="9">
    <source>
        <dbReference type="ARBA" id="ARBA00023157"/>
    </source>
</evidence>
<evidence type="ECO:0000256" key="8">
    <source>
        <dbReference type="ARBA" id="ARBA00022729"/>
    </source>
</evidence>
<protein>
    <recommendedName>
        <fullName evidence="14">Germin-like protein</fullName>
    </recommendedName>
</protein>
<evidence type="ECO:0000256" key="1">
    <source>
        <dbReference type="ARBA" id="ARBA00003629"/>
    </source>
</evidence>